<dbReference type="PANTHER" id="PTHR47942:SF63">
    <property type="entry name" value="PENTATRICOPEPTIDE REPEAT-CONTAINING PROTEIN"/>
    <property type="match status" value="1"/>
</dbReference>
<comment type="caution">
    <text evidence="4">The sequence shown here is derived from an EMBL/GenBank/DDBJ whole genome shotgun (WGS) entry which is preliminary data.</text>
</comment>
<evidence type="ECO:0000256" key="3">
    <source>
        <dbReference type="SAM" id="MobiDB-lite"/>
    </source>
</evidence>
<keyword evidence="5" id="KW-1185">Reference proteome</keyword>
<dbReference type="PANTHER" id="PTHR47942">
    <property type="entry name" value="TETRATRICOPEPTIDE REPEAT (TPR)-LIKE SUPERFAMILY PROTEIN-RELATED"/>
    <property type="match status" value="1"/>
</dbReference>
<dbReference type="Pfam" id="PF13041">
    <property type="entry name" value="PPR_2"/>
    <property type="match status" value="1"/>
</dbReference>
<name>A0A8K0JI92_9TREE</name>
<proteinExistence type="predicted"/>
<dbReference type="Proteomes" id="UP000812966">
    <property type="component" value="Unassembled WGS sequence"/>
</dbReference>
<organism evidence="4 5">
    <name type="scientific">Filobasidium floriforme</name>
    <dbReference type="NCBI Taxonomy" id="5210"/>
    <lineage>
        <taxon>Eukaryota</taxon>
        <taxon>Fungi</taxon>
        <taxon>Dikarya</taxon>
        <taxon>Basidiomycota</taxon>
        <taxon>Agaricomycotina</taxon>
        <taxon>Tremellomycetes</taxon>
        <taxon>Filobasidiales</taxon>
        <taxon>Filobasidiaceae</taxon>
        <taxon>Filobasidium</taxon>
    </lineage>
</organism>
<evidence type="ECO:0000313" key="5">
    <source>
        <dbReference type="Proteomes" id="UP000812966"/>
    </source>
</evidence>
<evidence type="ECO:0000256" key="2">
    <source>
        <dbReference type="PROSITE-ProRule" id="PRU00708"/>
    </source>
</evidence>
<evidence type="ECO:0000313" key="4">
    <source>
        <dbReference type="EMBL" id="KAG7530814.1"/>
    </source>
</evidence>
<dbReference type="InterPro" id="IPR011990">
    <property type="entry name" value="TPR-like_helical_dom_sf"/>
</dbReference>
<accession>A0A8K0JI92</accession>
<dbReference type="NCBIfam" id="TIGR00756">
    <property type="entry name" value="PPR"/>
    <property type="match status" value="1"/>
</dbReference>
<keyword evidence="1" id="KW-0677">Repeat</keyword>
<dbReference type="PROSITE" id="PS51375">
    <property type="entry name" value="PPR"/>
    <property type="match status" value="1"/>
</dbReference>
<evidence type="ECO:0000256" key="1">
    <source>
        <dbReference type="ARBA" id="ARBA00022737"/>
    </source>
</evidence>
<reference evidence="4" key="1">
    <citation type="submission" date="2020-04" db="EMBL/GenBank/DDBJ databases">
        <title>Analysis of mating type loci in Filobasidium floriforme.</title>
        <authorList>
            <person name="Nowrousian M."/>
        </authorList>
    </citation>
    <scope>NUCLEOTIDE SEQUENCE</scope>
    <source>
        <strain evidence="4">CBS 6242</strain>
    </source>
</reference>
<feature type="region of interest" description="Disordered" evidence="3">
    <location>
        <begin position="682"/>
        <end position="749"/>
    </location>
</feature>
<protein>
    <submittedName>
        <fullName evidence="4">Uncharacterized protein</fullName>
    </submittedName>
</protein>
<dbReference type="EMBL" id="JABELV010000108">
    <property type="protein sequence ID" value="KAG7530814.1"/>
    <property type="molecule type" value="Genomic_DNA"/>
</dbReference>
<feature type="compositionally biased region" description="Basic and acidic residues" evidence="3">
    <location>
        <begin position="713"/>
        <end position="749"/>
    </location>
</feature>
<dbReference type="InterPro" id="IPR002885">
    <property type="entry name" value="PPR_rpt"/>
</dbReference>
<dbReference type="Gene3D" id="1.25.40.10">
    <property type="entry name" value="Tetratricopeptide repeat domain"/>
    <property type="match status" value="1"/>
</dbReference>
<feature type="repeat" description="PPR" evidence="2">
    <location>
        <begin position="116"/>
        <end position="150"/>
    </location>
</feature>
<sequence>MLRNQLVSGLRAIPNVRPVPWLAANIQSRCKSSSADRPSPERTVKNVKKTVSKIKANSPLELRSIPFDYDPYQTAMFMRSYLSRPVPRTPQAHEVEHQRFEKLEGIIKAAPKWTVNAVVWNMLLKQAGASKRYNKMFDLYNDMKKRDIKPTTRTWATLLTYFPKSLEQNAEKVLSRYTLIYDEAQTKIQNKLKGNSDSETEPEDGLQFLADSDTQREVTGSRSVGVMNNEPDAFEDPQIVSTQYIQILTHFGKFDEVLRVLKSMPASGPHAPDAATFAVVLKALLDRAKRFKTTRTSQSLAAELGPRIVMDESGQSCARVIWERLVQGHRGAMQTKGPYRTPLDSQNAVQAIRALTEGTEEDKTFAFELLPELYGLSRPGESAVARADQKDQTNLPTLQLDDRAAETILNLCLGTKKNLDAAHFAKQFLDRPDVLARFRQRQWQLMMAAFANAHDSHTCQRLMEAFGPKNKQPRWSYQTYAYLLKSARWTKDMDRFLDLMEEYVDLPEAYVTNNVRGREPGQHRSFMEERELRKARPARDIPQRVYPTLEVATLMLETAIDGQRLSGMRQALRVSELLKEGALMQAQTRQLVDEEVITHSIERSSGMRSAEDEIKPRNPEKVERRVEFWRRRRYERLEQVLNAVLNTGRMAEPGSTPQEQKKWEQMARLVRAKLSPEARASLRPVAEDLAPPRNNREWKSNVQSARRFAPTSPRREQSERDSSHRQDRPYRSIDRPADDRRSHHNSDRR</sequence>
<gene>
    <name evidence="4" type="ORF">FFLO_04793</name>
</gene>
<dbReference type="AlphaFoldDB" id="A0A8K0JI92"/>
<dbReference type="InterPro" id="IPR051222">
    <property type="entry name" value="PPR/CCM1_RNA-binding"/>
</dbReference>